<dbReference type="EMBL" id="JACVVK020000069">
    <property type="protein sequence ID" value="KAK7496188.1"/>
    <property type="molecule type" value="Genomic_DNA"/>
</dbReference>
<sequence length="158" mass="18570">MRIRASNQFAKKKKSNFKGISVAENLTPNPRSQVDLDSTKLANLSGRQRTHGLRGRKTRHPDRIWHEHQPPRRRWLEQKSLVMGARVFDTQPTPFHPHHRQLQPLWRRDLLPLVVARHRLPKPRLQQHLCQKALGGEQRNSKPPVKQKIWRILESAQA</sequence>
<feature type="compositionally biased region" description="Basic residues" evidence="1">
    <location>
        <begin position="48"/>
        <end position="60"/>
    </location>
</feature>
<protein>
    <submittedName>
        <fullName evidence="2">Uncharacterized protein</fullName>
    </submittedName>
</protein>
<feature type="region of interest" description="Disordered" evidence="1">
    <location>
        <begin position="43"/>
        <end position="69"/>
    </location>
</feature>
<evidence type="ECO:0000313" key="2">
    <source>
        <dbReference type="EMBL" id="KAK7496188.1"/>
    </source>
</evidence>
<organism evidence="2 3">
    <name type="scientific">Batillaria attramentaria</name>
    <dbReference type="NCBI Taxonomy" id="370345"/>
    <lineage>
        <taxon>Eukaryota</taxon>
        <taxon>Metazoa</taxon>
        <taxon>Spiralia</taxon>
        <taxon>Lophotrochozoa</taxon>
        <taxon>Mollusca</taxon>
        <taxon>Gastropoda</taxon>
        <taxon>Caenogastropoda</taxon>
        <taxon>Sorbeoconcha</taxon>
        <taxon>Cerithioidea</taxon>
        <taxon>Batillariidae</taxon>
        <taxon>Batillaria</taxon>
    </lineage>
</organism>
<gene>
    <name evidence="2" type="ORF">BaRGS_00012598</name>
</gene>
<reference evidence="2 3" key="1">
    <citation type="journal article" date="2023" name="Sci. Data">
        <title>Genome assembly of the Korean intertidal mud-creeper Batillaria attramentaria.</title>
        <authorList>
            <person name="Patra A.K."/>
            <person name="Ho P.T."/>
            <person name="Jun S."/>
            <person name="Lee S.J."/>
            <person name="Kim Y."/>
            <person name="Won Y.J."/>
        </authorList>
    </citation>
    <scope>NUCLEOTIDE SEQUENCE [LARGE SCALE GENOMIC DNA]</scope>
    <source>
        <strain evidence="2">Wonlab-2016</strain>
    </source>
</reference>
<evidence type="ECO:0000313" key="3">
    <source>
        <dbReference type="Proteomes" id="UP001519460"/>
    </source>
</evidence>
<keyword evidence="3" id="KW-1185">Reference proteome</keyword>
<dbReference type="AlphaFoldDB" id="A0ABD0LAF1"/>
<evidence type="ECO:0000256" key="1">
    <source>
        <dbReference type="SAM" id="MobiDB-lite"/>
    </source>
</evidence>
<proteinExistence type="predicted"/>
<dbReference type="Proteomes" id="UP001519460">
    <property type="component" value="Unassembled WGS sequence"/>
</dbReference>
<name>A0ABD0LAF1_9CAEN</name>
<comment type="caution">
    <text evidence="2">The sequence shown here is derived from an EMBL/GenBank/DDBJ whole genome shotgun (WGS) entry which is preliminary data.</text>
</comment>
<accession>A0ABD0LAF1</accession>